<keyword evidence="6" id="KW-1185">Reference proteome</keyword>
<comment type="caution">
    <text evidence="5">The sequence shown here is derived from an EMBL/GenBank/DDBJ whole genome shotgun (WGS) entry which is preliminary data.</text>
</comment>
<accession>A0A231UYG0</accession>
<dbReference type="PANTHER" id="PTHR37423">
    <property type="entry name" value="SOLUBLE LYTIC MUREIN TRANSGLYCOSYLASE-RELATED"/>
    <property type="match status" value="1"/>
</dbReference>
<comment type="similarity">
    <text evidence="1">Belongs to the transglycosylase Slt family.</text>
</comment>
<dbReference type="SUPFAM" id="SSF53955">
    <property type="entry name" value="Lysozyme-like"/>
    <property type="match status" value="1"/>
</dbReference>
<feature type="domain" description="Transglycosylase SLT" evidence="4">
    <location>
        <begin position="79"/>
        <end position="177"/>
    </location>
</feature>
<dbReference type="AlphaFoldDB" id="A0A231UYG0"/>
<gene>
    <name evidence="5" type="ORF">B7H23_09770</name>
</gene>
<evidence type="ECO:0000256" key="2">
    <source>
        <dbReference type="ARBA" id="ARBA00009387"/>
    </source>
</evidence>
<dbReference type="Gene3D" id="1.10.530.10">
    <property type="match status" value="1"/>
</dbReference>
<evidence type="ECO:0000313" key="6">
    <source>
        <dbReference type="Proteomes" id="UP000215405"/>
    </source>
</evidence>
<dbReference type="InterPro" id="IPR023346">
    <property type="entry name" value="Lysozyme-like_dom_sf"/>
</dbReference>
<proteinExistence type="inferred from homology"/>
<dbReference type="CDD" id="cd16896">
    <property type="entry name" value="LT_Slt70-like"/>
    <property type="match status" value="1"/>
</dbReference>
<dbReference type="InterPro" id="IPR008258">
    <property type="entry name" value="Transglycosylase_SLT_dom_1"/>
</dbReference>
<sequence>MLSAPVNAETSSNKLPGVTHFAEKVTSTSSPATDSLAATLKKGIRGGSDEPKAAHKTAKTKAAKAQTKTAKADPKFGSIINKEAEKHGVPASLVKAVIQVESSFRPDVTGAAGEVGLMQIKPATAAMMGFKGKAKDLYDPATNIRYGVAYLAKAHKLGGGSTCGTILKYNAGHGAKKMNPISKRYCQKVKRLLGA</sequence>
<dbReference type="Pfam" id="PF01464">
    <property type="entry name" value="SLT"/>
    <property type="match status" value="1"/>
</dbReference>
<evidence type="ECO:0000256" key="1">
    <source>
        <dbReference type="ARBA" id="ARBA00007734"/>
    </source>
</evidence>
<protein>
    <recommendedName>
        <fullName evidence="4">Transglycosylase SLT domain-containing protein</fullName>
    </recommendedName>
</protein>
<comment type="similarity">
    <text evidence="2">Belongs to the virb1 family.</text>
</comment>
<reference evidence="6" key="1">
    <citation type="journal article" date="2017" name="Int. J. Syst. Evol. Microbiol.">
        <title>Notoacmeibacter marinus gen. nov., sp. nov., isolated from the gut of a limpet and proposal of Notoacmeibacteraceae fam. nov. in the order Rhizobiales of the class Alphaproteobacteria.</title>
        <authorList>
            <person name="Huang Z."/>
            <person name="Guo F."/>
            <person name="Lai Q."/>
        </authorList>
    </citation>
    <scope>NUCLEOTIDE SEQUENCE [LARGE SCALE GENOMIC DNA]</scope>
    <source>
        <strain evidence="6">XMTR2A4</strain>
    </source>
</reference>
<evidence type="ECO:0000313" key="5">
    <source>
        <dbReference type="EMBL" id="OXT00897.1"/>
    </source>
</evidence>
<dbReference type="EMBL" id="NBYO01000002">
    <property type="protein sequence ID" value="OXT00897.1"/>
    <property type="molecule type" value="Genomic_DNA"/>
</dbReference>
<dbReference type="Proteomes" id="UP000215405">
    <property type="component" value="Unassembled WGS sequence"/>
</dbReference>
<organism evidence="5 6">
    <name type="scientific">Notoacmeibacter marinus</name>
    <dbReference type="NCBI Taxonomy" id="1876515"/>
    <lineage>
        <taxon>Bacteria</taxon>
        <taxon>Pseudomonadati</taxon>
        <taxon>Pseudomonadota</taxon>
        <taxon>Alphaproteobacteria</taxon>
        <taxon>Hyphomicrobiales</taxon>
        <taxon>Notoacmeibacteraceae</taxon>
        <taxon>Notoacmeibacter</taxon>
    </lineage>
</organism>
<evidence type="ECO:0000256" key="3">
    <source>
        <dbReference type="SAM" id="MobiDB-lite"/>
    </source>
</evidence>
<evidence type="ECO:0000259" key="4">
    <source>
        <dbReference type="Pfam" id="PF01464"/>
    </source>
</evidence>
<dbReference type="PANTHER" id="PTHR37423:SF2">
    <property type="entry name" value="MEMBRANE-BOUND LYTIC MUREIN TRANSGLYCOSYLASE C"/>
    <property type="match status" value="1"/>
</dbReference>
<feature type="region of interest" description="Disordered" evidence="3">
    <location>
        <begin position="44"/>
        <end position="68"/>
    </location>
</feature>
<name>A0A231UYG0_9HYPH</name>